<dbReference type="InterPro" id="IPR001647">
    <property type="entry name" value="HTH_TetR"/>
</dbReference>
<accession>A0A2S9YQZ1</accession>
<dbReference type="FunFam" id="1.10.10.60:FF:000141">
    <property type="entry name" value="TetR family transcriptional regulator"/>
    <property type="match status" value="1"/>
</dbReference>
<evidence type="ECO:0000256" key="3">
    <source>
        <dbReference type="ARBA" id="ARBA00023125"/>
    </source>
</evidence>
<dbReference type="PANTHER" id="PTHR30055">
    <property type="entry name" value="HTH-TYPE TRANSCRIPTIONAL REGULATOR RUTR"/>
    <property type="match status" value="1"/>
</dbReference>
<keyword evidence="3 5" id="KW-0238">DNA-binding</keyword>
<dbReference type="PANTHER" id="PTHR30055:SF234">
    <property type="entry name" value="HTH-TYPE TRANSCRIPTIONAL REGULATOR BETI"/>
    <property type="match status" value="1"/>
</dbReference>
<dbReference type="InterPro" id="IPR050109">
    <property type="entry name" value="HTH-type_TetR-like_transc_reg"/>
</dbReference>
<sequence length="213" mass="23848">MTRQRSDDHRKQQILAAATRCFVRRGYAATRLLDIAREAGLSKGGVYFHYRAKEQLFHDILENLSRSLEARWSFDAINEQPADRSIGQIVKAHLRTMQDEPEEVQLHNLLVAMAVQDPTFRDKLEEITRIMRGLYAGVIERGITDGMFSPGDPNTLAIAVLAYLHGLGSFTVLDANGRLPVTPEAAAEHVLRMLKRHSSASAVEFAAEPNKLN</sequence>
<dbReference type="InterPro" id="IPR039538">
    <property type="entry name" value="BetI_C"/>
</dbReference>
<evidence type="ECO:0000256" key="1">
    <source>
        <dbReference type="ARBA" id="ARBA00022491"/>
    </source>
</evidence>
<keyword evidence="1" id="KW-0678">Repressor</keyword>
<dbReference type="EMBL" id="PVNL01000053">
    <property type="protein sequence ID" value="PRQ07479.1"/>
    <property type="molecule type" value="Genomic_DNA"/>
</dbReference>
<dbReference type="GO" id="GO:0000976">
    <property type="term" value="F:transcription cis-regulatory region binding"/>
    <property type="evidence" value="ECO:0007669"/>
    <property type="project" value="TreeGrafter"/>
</dbReference>
<evidence type="ECO:0000313" key="8">
    <source>
        <dbReference type="Proteomes" id="UP000238823"/>
    </source>
</evidence>
<dbReference type="AlphaFoldDB" id="A0A2S9YQZ1"/>
<evidence type="ECO:0000313" key="7">
    <source>
        <dbReference type="EMBL" id="PRQ07479.1"/>
    </source>
</evidence>
<dbReference type="Gene3D" id="1.10.357.10">
    <property type="entry name" value="Tetracycline Repressor, domain 2"/>
    <property type="match status" value="1"/>
</dbReference>
<feature type="DNA-binding region" description="H-T-H motif" evidence="5">
    <location>
        <begin position="31"/>
        <end position="50"/>
    </location>
</feature>
<comment type="caution">
    <text evidence="7">The sequence shown here is derived from an EMBL/GenBank/DDBJ whole genome shotgun (WGS) entry which is preliminary data.</text>
</comment>
<dbReference type="Gene3D" id="1.10.10.60">
    <property type="entry name" value="Homeodomain-like"/>
    <property type="match status" value="1"/>
</dbReference>
<dbReference type="PROSITE" id="PS50977">
    <property type="entry name" value="HTH_TETR_2"/>
    <property type="match status" value="1"/>
</dbReference>
<dbReference type="SUPFAM" id="SSF46689">
    <property type="entry name" value="Homeodomain-like"/>
    <property type="match status" value="1"/>
</dbReference>
<proteinExistence type="predicted"/>
<dbReference type="RefSeq" id="WP_106089795.1">
    <property type="nucleotide sequence ID" value="NZ_PVNL01000053.1"/>
</dbReference>
<evidence type="ECO:0000256" key="2">
    <source>
        <dbReference type="ARBA" id="ARBA00023015"/>
    </source>
</evidence>
<dbReference type="Proteomes" id="UP000238823">
    <property type="component" value="Unassembled WGS sequence"/>
</dbReference>
<dbReference type="PRINTS" id="PR00455">
    <property type="entry name" value="HTHTETR"/>
</dbReference>
<feature type="domain" description="HTH tetR-type" evidence="6">
    <location>
        <begin position="8"/>
        <end position="68"/>
    </location>
</feature>
<dbReference type="GO" id="GO:0003700">
    <property type="term" value="F:DNA-binding transcription factor activity"/>
    <property type="evidence" value="ECO:0007669"/>
    <property type="project" value="TreeGrafter"/>
</dbReference>
<keyword evidence="2" id="KW-0805">Transcription regulation</keyword>
<dbReference type="SUPFAM" id="SSF48498">
    <property type="entry name" value="Tetracyclin repressor-like, C-terminal domain"/>
    <property type="match status" value="1"/>
</dbReference>
<dbReference type="InterPro" id="IPR036271">
    <property type="entry name" value="Tet_transcr_reg_TetR-rel_C_sf"/>
</dbReference>
<organism evidence="7 8">
    <name type="scientific">Enhygromyxa salina</name>
    <dbReference type="NCBI Taxonomy" id="215803"/>
    <lineage>
        <taxon>Bacteria</taxon>
        <taxon>Pseudomonadati</taxon>
        <taxon>Myxococcota</taxon>
        <taxon>Polyangia</taxon>
        <taxon>Nannocystales</taxon>
        <taxon>Nannocystaceae</taxon>
        <taxon>Enhygromyxa</taxon>
    </lineage>
</organism>
<dbReference type="Pfam" id="PF13977">
    <property type="entry name" value="TetR_C_6"/>
    <property type="match status" value="1"/>
</dbReference>
<gene>
    <name evidence="7" type="primary">yfiR</name>
    <name evidence="7" type="ORF">ENSA7_27760</name>
</gene>
<evidence type="ECO:0000259" key="6">
    <source>
        <dbReference type="PROSITE" id="PS50977"/>
    </source>
</evidence>
<reference evidence="7 8" key="1">
    <citation type="submission" date="2018-03" db="EMBL/GenBank/DDBJ databases">
        <title>Draft Genome Sequences of the Obligatory Marine Myxobacteria Enhygromyxa salina SWB007.</title>
        <authorList>
            <person name="Poehlein A."/>
            <person name="Moghaddam J.A."/>
            <person name="Harms H."/>
            <person name="Alanjari M."/>
            <person name="Koenig G.M."/>
            <person name="Daniel R."/>
            <person name="Schaeberle T.F."/>
        </authorList>
    </citation>
    <scope>NUCLEOTIDE SEQUENCE [LARGE SCALE GENOMIC DNA]</scope>
    <source>
        <strain evidence="7 8">SWB007</strain>
    </source>
</reference>
<evidence type="ECO:0000256" key="4">
    <source>
        <dbReference type="ARBA" id="ARBA00023163"/>
    </source>
</evidence>
<dbReference type="OrthoDB" id="9809772at2"/>
<dbReference type="InterPro" id="IPR009057">
    <property type="entry name" value="Homeodomain-like_sf"/>
</dbReference>
<protein>
    <submittedName>
        <fullName evidence="7">Putative HTH-type transcriptional regulator YfiR</fullName>
    </submittedName>
</protein>
<keyword evidence="4" id="KW-0804">Transcription</keyword>
<evidence type="ECO:0000256" key="5">
    <source>
        <dbReference type="PROSITE-ProRule" id="PRU00335"/>
    </source>
</evidence>
<name>A0A2S9YQZ1_9BACT</name>
<dbReference type="Pfam" id="PF00440">
    <property type="entry name" value="TetR_N"/>
    <property type="match status" value="1"/>
</dbReference>